<evidence type="ECO:0000256" key="1">
    <source>
        <dbReference type="ARBA" id="ARBA00022801"/>
    </source>
</evidence>
<dbReference type="Gene3D" id="3.40.50.1110">
    <property type="entry name" value="SGNH hydrolase"/>
    <property type="match status" value="1"/>
</dbReference>
<dbReference type="InterPro" id="IPR013320">
    <property type="entry name" value="ConA-like_dom_sf"/>
</dbReference>
<reference evidence="3 4" key="1">
    <citation type="submission" date="2020-08" db="EMBL/GenBank/DDBJ databases">
        <title>Genomic Encyclopedia of Type Strains, Phase IV (KMG-IV): sequencing the most valuable type-strain genomes for metagenomic binning, comparative biology and taxonomic classification.</title>
        <authorList>
            <person name="Goeker M."/>
        </authorList>
    </citation>
    <scope>NUCLEOTIDE SEQUENCE [LARGE SCALE GENOMIC DNA]</scope>
    <source>
        <strain evidence="3 4">DSM 100044</strain>
    </source>
</reference>
<dbReference type="GO" id="GO:0016788">
    <property type="term" value="F:hydrolase activity, acting on ester bonds"/>
    <property type="evidence" value="ECO:0007669"/>
    <property type="project" value="UniProtKB-ARBA"/>
</dbReference>
<dbReference type="EMBL" id="JACIJK010000004">
    <property type="protein sequence ID" value="MBB5714767.1"/>
    <property type="molecule type" value="Genomic_DNA"/>
</dbReference>
<feature type="domain" description="Sialate O-acetylesterase" evidence="2">
    <location>
        <begin position="505"/>
        <end position="672"/>
    </location>
</feature>
<dbReference type="InterPro" id="IPR005181">
    <property type="entry name" value="SASA"/>
</dbReference>
<dbReference type="Pfam" id="PF13385">
    <property type="entry name" value="Laminin_G_3"/>
    <property type="match status" value="1"/>
</dbReference>
<dbReference type="InterPro" id="IPR036514">
    <property type="entry name" value="SGNH_hydro_sf"/>
</dbReference>
<evidence type="ECO:0000313" key="4">
    <source>
        <dbReference type="Proteomes" id="UP000546200"/>
    </source>
</evidence>
<dbReference type="Proteomes" id="UP000546200">
    <property type="component" value="Unassembled WGS sequence"/>
</dbReference>
<dbReference type="AlphaFoldDB" id="A0A7W9BCR2"/>
<dbReference type="Pfam" id="PF03629">
    <property type="entry name" value="SASA"/>
    <property type="match status" value="1"/>
</dbReference>
<dbReference type="SUPFAM" id="SSF141072">
    <property type="entry name" value="CalX-like"/>
    <property type="match status" value="1"/>
</dbReference>
<dbReference type="Gene3D" id="2.60.120.200">
    <property type="match status" value="1"/>
</dbReference>
<gene>
    <name evidence="3" type="ORF">FHS94_001603</name>
</gene>
<sequence>MDCGSCTEIGQVEKIGTMGASYAKTEFQPLFGPKQKHKGAADYGSLSPSLAHDESDPGQAILRAAADSPNLFAFRVVYPTGAKRFFQGKVFGYPETVDGADALLMVTPTIEINSVIVKVAASGAVVLPSVSLSGALSKSEGDSGTVAYTYIVTLSQAAPVGGTAVPWALAYGSTDANDFAAGQATSGTLTIAQGQLSGTVTINAKGDTSLEGDETFTFLISTPPGYIAGAATSATGTILNDDAPPAPVFTTLPSISPTSGTAGTTVFAATDGVATNATSVTRRWLLGTTSIGTGATVVAPTNGSLTLENTAAGPGGSTTVTSTAVAVAAAASSVNLAMTQLTDGRIYQRSTKTGSANAKGAGSIAVPIALDGAATSIEYRLRDAVANGNPVVQDWTTAASNVAAAATSVTCPNVPARLGWYYLDLRANGGTAQLGTSKIGMGRVVAVSGQSLATRMFTARDSQATVTMASLGITPNANTSIYAAPLEPTQTAYTPSWGANVDGTTGYNSAFAAEFLNRQIAAAGVSCALVGYARGSQSITVFVPGGADNGGLRAALDAVGGFETFIWMQGHTDAKNGMASATYQTNLTSLFADVTAHNATLGSNYDKLIGSIPNINSTSWGTSAQIQAIRNASAAWAAANGGVSINANDIDLYDGVHESQAGAITLADHFYRASRSGLGLAHNDAGPAISSATRAAGSANVVLTISLPSGATALTSVGSPASRFAVFASGSTSGGLALDATTPISISGSTITLKLAAVPADSQALDVYAFYPPDSSNAGQANVIYDNNTDGDGITRGRQLMATLAAVTAAAPVPGTAPTQVGPNLTMTNASYQAGKTGFGQELAGGYGFSPAATDLMAGQATVTLEAWFSVAAAPSSLRVFVGQSQRCFLGVNAQGRLVAGFNKQAAATGATVYINSSSGSAAGTNPVVSDGARHHVALVMTPTGVTLYLDGAQVGSSATAFWQGAATDKFGVGNFNSTDTTFLWTGTLDEVAVWSTAKYSAAFTPPTTPYVGSETGLIGLYHLDGTGNAATF</sequence>
<evidence type="ECO:0000313" key="3">
    <source>
        <dbReference type="EMBL" id="MBB5714767.1"/>
    </source>
</evidence>
<dbReference type="Gene3D" id="2.60.40.2030">
    <property type="match status" value="1"/>
</dbReference>
<accession>A0A7W9BCR2</accession>
<dbReference type="Gene3D" id="4.10.410.40">
    <property type="match status" value="1"/>
</dbReference>
<evidence type="ECO:0000259" key="2">
    <source>
        <dbReference type="Pfam" id="PF03629"/>
    </source>
</evidence>
<comment type="caution">
    <text evidence="3">The sequence shown here is derived from an EMBL/GenBank/DDBJ whole genome shotgun (WGS) entry which is preliminary data.</text>
</comment>
<name>A0A7W9BCR2_9SPHN</name>
<protein>
    <recommendedName>
        <fullName evidence="2">Sialate O-acetylesterase domain-containing protein</fullName>
    </recommendedName>
</protein>
<dbReference type="SUPFAM" id="SSF52266">
    <property type="entry name" value="SGNH hydrolase"/>
    <property type="match status" value="1"/>
</dbReference>
<keyword evidence="4" id="KW-1185">Reference proteome</keyword>
<dbReference type="InterPro" id="IPR038081">
    <property type="entry name" value="CalX-like_sf"/>
</dbReference>
<proteinExistence type="predicted"/>
<dbReference type="RefSeq" id="WP_184056362.1">
    <property type="nucleotide sequence ID" value="NZ_JACIJK010000004.1"/>
</dbReference>
<organism evidence="3 4">
    <name type="scientific">Sphingomonas aerophila</name>
    <dbReference type="NCBI Taxonomy" id="1344948"/>
    <lineage>
        <taxon>Bacteria</taxon>
        <taxon>Pseudomonadati</taxon>
        <taxon>Pseudomonadota</taxon>
        <taxon>Alphaproteobacteria</taxon>
        <taxon>Sphingomonadales</taxon>
        <taxon>Sphingomonadaceae</taxon>
        <taxon>Sphingomonas</taxon>
    </lineage>
</organism>
<dbReference type="SUPFAM" id="SSF49899">
    <property type="entry name" value="Concanavalin A-like lectins/glucanases"/>
    <property type="match status" value="1"/>
</dbReference>
<keyword evidence="1" id="KW-0378">Hydrolase</keyword>